<evidence type="ECO:0000313" key="2">
    <source>
        <dbReference type="EMBL" id="MBL6080811.1"/>
    </source>
</evidence>
<comment type="caution">
    <text evidence="2">The sequence shown here is derived from an EMBL/GenBank/DDBJ whole genome shotgun (WGS) entry which is preliminary data.</text>
</comment>
<name>A0ABS1U809_9PROT</name>
<sequence>MAGIALDWEAEAARAPVVAVPPAASRVFIHQPTSARDGVAEAVARRLGRHGVTVAAIRPVRATPTAPEIRYFHADDRAAALNLARQLGGQTWRVRDFLSYAKPPRPGTLEIWLPGGMVAAVD</sequence>
<feature type="domain" description="LytR/CpsA/Psr regulator C-terminal" evidence="1">
    <location>
        <begin position="34"/>
        <end position="93"/>
    </location>
</feature>
<dbReference type="Proteomes" id="UP000660885">
    <property type="component" value="Unassembled WGS sequence"/>
</dbReference>
<keyword evidence="3" id="KW-1185">Reference proteome</keyword>
<evidence type="ECO:0000259" key="1">
    <source>
        <dbReference type="Pfam" id="PF13399"/>
    </source>
</evidence>
<dbReference type="Gene3D" id="3.30.70.2390">
    <property type="match status" value="1"/>
</dbReference>
<accession>A0ABS1U809</accession>
<evidence type="ECO:0000313" key="3">
    <source>
        <dbReference type="Proteomes" id="UP000660885"/>
    </source>
</evidence>
<dbReference type="Pfam" id="PF13399">
    <property type="entry name" value="LytR_C"/>
    <property type="match status" value="1"/>
</dbReference>
<dbReference type="InterPro" id="IPR027381">
    <property type="entry name" value="LytR/CpsA/Psr_C"/>
</dbReference>
<organism evidence="2 3">
    <name type="scientific">Belnapia arida</name>
    <dbReference type="NCBI Taxonomy" id="2804533"/>
    <lineage>
        <taxon>Bacteria</taxon>
        <taxon>Pseudomonadati</taxon>
        <taxon>Pseudomonadota</taxon>
        <taxon>Alphaproteobacteria</taxon>
        <taxon>Acetobacterales</taxon>
        <taxon>Roseomonadaceae</taxon>
        <taxon>Belnapia</taxon>
    </lineage>
</organism>
<gene>
    <name evidence="2" type="ORF">JMJ56_22610</name>
</gene>
<proteinExistence type="predicted"/>
<dbReference type="RefSeq" id="WP_202834036.1">
    <property type="nucleotide sequence ID" value="NZ_JAETWB010000017.1"/>
</dbReference>
<protein>
    <submittedName>
        <fullName evidence="2">LytR C-terminal domain-containing protein</fullName>
    </submittedName>
</protein>
<dbReference type="EMBL" id="JAETWB010000017">
    <property type="protein sequence ID" value="MBL6080811.1"/>
    <property type="molecule type" value="Genomic_DNA"/>
</dbReference>
<reference evidence="2 3" key="1">
    <citation type="submission" date="2021-01" db="EMBL/GenBank/DDBJ databases">
        <title>Belnapia mucosa sp. nov. and Belnapia arida sp. nov., isolated from the Tabernas Desert (Almeria, Spain).</title>
        <authorList>
            <person name="Molina-Menor E."/>
            <person name="Vidal-Verdu A."/>
            <person name="Calonge A."/>
            <person name="Satari L."/>
            <person name="Pereto J."/>
            <person name="Porcar M."/>
        </authorList>
    </citation>
    <scope>NUCLEOTIDE SEQUENCE [LARGE SCALE GENOMIC DNA]</scope>
    <source>
        <strain evidence="2 3">T18</strain>
    </source>
</reference>